<dbReference type="Proteomes" id="UP000053593">
    <property type="component" value="Unassembled WGS sequence"/>
</dbReference>
<keyword evidence="1" id="KW-0808">Transferase</keyword>
<name>A0A0D0CKT3_9AGAR</name>
<dbReference type="PANTHER" id="PTHR43861">
    <property type="entry name" value="TRANS-ACONITATE 2-METHYLTRANSFERASE-RELATED"/>
    <property type="match status" value="1"/>
</dbReference>
<evidence type="ECO:0000313" key="3">
    <source>
        <dbReference type="Proteomes" id="UP000053593"/>
    </source>
</evidence>
<dbReference type="AlphaFoldDB" id="A0A0D0CKT3"/>
<sequence length="246" mass="27061">MSDQQHHHHPHGQGHDYVEANKAYFNASGYAASYDDHPSYVEFAKAVGAAIRDAYPFDPETTTALDFACGTGLTTRSYVPYVKSVLGVDISQRMLDQYTKQAIEKGFADKMSCICTELKGAEGELDGAQFDVITCSMAYHHFGSTQDITNMLAKFLRPGGVLIIIDIEAPSEQTKALKEMENLEYVAHKRGFETEDMRKLFEGAGLVAFDMKHVTHAKLVTVGGTGDLEIDAFLAKGAKPAESIYY</sequence>
<evidence type="ECO:0008006" key="4">
    <source>
        <dbReference type="Google" id="ProtNLM"/>
    </source>
</evidence>
<dbReference type="Gene3D" id="3.40.50.150">
    <property type="entry name" value="Vaccinia Virus protein VP39"/>
    <property type="match status" value="1"/>
</dbReference>
<accession>A0A0D0CKT3</accession>
<evidence type="ECO:0000256" key="1">
    <source>
        <dbReference type="ARBA" id="ARBA00022679"/>
    </source>
</evidence>
<dbReference type="HOGENOM" id="CLU_037990_1_1_1"/>
<dbReference type="Pfam" id="PF13489">
    <property type="entry name" value="Methyltransf_23"/>
    <property type="match status" value="1"/>
</dbReference>
<evidence type="ECO:0000313" key="2">
    <source>
        <dbReference type="EMBL" id="KIK59067.1"/>
    </source>
</evidence>
<keyword evidence="3" id="KW-1185">Reference proteome</keyword>
<dbReference type="InterPro" id="IPR029063">
    <property type="entry name" value="SAM-dependent_MTases_sf"/>
</dbReference>
<dbReference type="EMBL" id="KN834781">
    <property type="protein sequence ID" value="KIK59067.1"/>
    <property type="molecule type" value="Genomic_DNA"/>
</dbReference>
<dbReference type="GO" id="GO:0016740">
    <property type="term" value="F:transferase activity"/>
    <property type="evidence" value="ECO:0007669"/>
    <property type="project" value="UniProtKB-KW"/>
</dbReference>
<proteinExistence type="predicted"/>
<dbReference type="PANTHER" id="PTHR43861:SF3">
    <property type="entry name" value="PUTATIVE (AFU_ORTHOLOGUE AFUA_2G14390)-RELATED"/>
    <property type="match status" value="1"/>
</dbReference>
<dbReference type="OrthoDB" id="3647at2759"/>
<protein>
    <recommendedName>
        <fullName evidence="4">Methyltransferase domain-containing protein</fullName>
    </recommendedName>
</protein>
<dbReference type="CDD" id="cd02440">
    <property type="entry name" value="AdoMet_MTases"/>
    <property type="match status" value="1"/>
</dbReference>
<organism evidence="2 3">
    <name type="scientific">Collybiopsis luxurians FD-317 M1</name>
    <dbReference type="NCBI Taxonomy" id="944289"/>
    <lineage>
        <taxon>Eukaryota</taxon>
        <taxon>Fungi</taxon>
        <taxon>Dikarya</taxon>
        <taxon>Basidiomycota</taxon>
        <taxon>Agaricomycotina</taxon>
        <taxon>Agaricomycetes</taxon>
        <taxon>Agaricomycetidae</taxon>
        <taxon>Agaricales</taxon>
        <taxon>Marasmiineae</taxon>
        <taxon>Omphalotaceae</taxon>
        <taxon>Collybiopsis</taxon>
        <taxon>Collybiopsis luxurians</taxon>
    </lineage>
</organism>
<dbReference type="SUPFAM" id="SSF53335">
    <property type="entry name" value="S-adenosyl-L-methionine-dependent methyltransferases"/>
    <property type="match status" value="1"/>
</dbReference>
<gene>
    <name evidence="2" type="ORF">GYMLUDRAFT_227463</name>
</gene>
<reference evidence="2 3" key="1">
    <citation type="submission" date="2014-04" db="EMBL/GenBank/DDBJ databases">
        <title>Evolutionary Origins and Diversification of the Mycorrhizal Mutualists.</title>
        <authorList>
            <consortium name="DOE Joint Genome Institute"/>
            <consortium name="Mycorrhizal Genomics Consortium"/>
            <person name="Kohler A."/>
            <person name="Kuo A."/>
            <person name="Nagy L.G."/>
            <person name="Floudas D."/>
            <person name="Copeland A."/>
            <person name="Barry K.W."/>
            <person name="Cichocki N."/>
            <person name="Veneault-Fourrey C."/>
            <person name="LaButti K."/>
            <person name="Lindquist E.A."/>
            <person name="Lipzen A."/>
            <person name="Lundell T."/>
            <person name="Morin E."/>
            <person name="Murat C."/>
            <person name="Riley R."/>
            <person name="Ohm R."/>
            <person name="Sun H."/>
            <person name="Tunlid A."/>
            <person name="Henrissat B."/>
            <person name="Grigoriev I.V."/>
            <person name="Hibbett D.S."/>
            <person name="Martin F."/>
        </authorList>
    </citation>
    <scope>NUCLEOTIDE SEQUENCE [LARGE SCALE GENOMIC DNA]</scope>
    <source>
        <strain evidence="2 3">FD-317 M1</strain>
    </source>
</reference>